<dbReference type="GO" id="GO:0005737">
    <property type="term" value="C:cytoplasm"/>
    <property type="evidence" value="ECO:0007669"/>
    <property type="project" value="UniProtKB-SubCell"/>
</dbReference>
<dbReference type="SMART" id="SM00148">
    <property type="entry name" value="PLCXc"/>
    <property type="match status" value="1"/>
</dbReference>
<dbReference type="GO" id="GO:0007214">
    <property type="term" value="P:gamma-aminobutyric acid signaling pathway"/>
    <property type="evidence" value="ECO:0007669"/>
    <property type="project" value="TreeGrafter"/>
</dbReference>
<dbReference type="Pfam" id="PF00168">
    <property type="entry name" value="C2"/>
    <property type="match status" value="1"/>
</dbReference>
<evidence type="ECO:0000259" key="6">
    <source>
        <dbReference type="PROSITE" id="PS50004"/>
    </source>
</evidence>
<evidence type="ECO:0000256" key="5">
    <source>
        <dbReference type="SAM" id="MobiDB-lite"/>
    </source>
</evidence>
<dbReference type="PROSITE" id="PS50007">
    <property type="entry name" value="PIPLC_X_DOMAIN"/>
    <property type="match status" value="1"/>
</dbReference>
<dbReference type="InterPro" id="IPR000008">
    <property type="entry name" value="C2_dom"/>
</dbReference>
<dbReference type="InterPro" id="IPR035892">
    <property type="entry name" value="C2_domain_sf"/>
</dbReference>
<dbReference type="CDD" id="cd08597">
    <property type="entry name" value="PI-PLCc_PRIP_metazoa"/>
    <property type="match status" value="1"/>
</dbReference>
<dbReference type="FunFam" id="3.20.20.190:FF:000001">
    <property type="entry name" value="Phosphoinositide phospholipase C"/>
    <property type="match status" value="1"/>
</dbReference>
<dbReference type="Pfam" id="PF09279">
    <property type="entry name" value="EF-hand_like"/>
    <property type="match status" value="1"/>
</dbReference>
<feature type="compositionally biased region" description="Basic and acidic residues" evidence="5">
    <location>
        <begin position="277"/>
        <end position="292"/>
    </location>
</feature>
<dbReference type="GO" id="GO:0046488">
    <property type="term" value="P:phosphatidylinositol metabolic process"/>
    <property type="evidence" value="ECO:0007669"/>
    <property type="project" value="TreeGrafter"/>
</dbReference>
<dbReference type="SMART" id="SM00149">
    <property type="entry name" value="PLCYc"/>
    <property type="match status" value="1"/>
</dbReference>
<dbReference type="GO" id="GO:0048015">
    <property type="term" value="P:phosphatidylinositol-mediated signaling"/>
    <property type="evidence" value="ECO:0007669"/>
    <property type="project" value="TreeGrafter"/>
</dbReference>
<keyword evidence="4" id="KW-0378">Hydrolase</keyword>
<dbReference type="SUPFAM" id="SSF49562">
    <property type="entry name" value="C2 domain (Calcium/lipid-binding domain, CaLB)"/>
    <property type="match status" value="1"/>
</dbReference>
<evidence type="ECO:0000313" key="9">
    <source>
        <dbReference type="Proteomes" id="UP001209878"/>
    </source>
</evidence>
<dbReference type="PRINTS" id="PR00390">
    <property type="entry name" value="PHPHLIPASEC"/>
</dbReference>
<dbReference type="Gene3D" id="2.60.40.150">
    <property type="entry name" value="C2 domain"/>
    <property type="match status" value="1"/>
</dbReference>
<comment type="catalytic activity">
    <reaction evidence="4">
        <text>a 1,2-diacyl-sn-glycero-3-phospho-(1D-myo-inositol-4,5-bisphosphate) + H2O = 1D-myo-inositol 1,4,5-trisphosphate + a 1,2-diacyl-sn-glycerol + H(+)</text>
        <dbReference type="Rhea" id="RHEA:33179"/>
        <dbReference type="ChEBI" id="CHEBI:15377"/>
        <dbReference type="ChEBI" id="CHEBI:15378"/>
        <dbReference type="ChEBI" id="CHEBI:17815"/>
        <dbReference type="ChEBI" id="CHEBI:58456"/>
        <dbReference type="ChEBI" id="CHEBI:203600"/>
        <dbReference type="EC" id="3.1.4.11"/>
    </reaction>
</comment>
<dbReference type="InterPro" id="IPR001711">
    <property type="entry name" value="PLipase_C_Pinositol-sp_Y"/>
</dbReference>
<organism evidence="8 9">
    <name type="scientific">Ridgeia piscesae</name>
    <name type="common">Tubeworm</name>
    <dbReference type="NCBI Taxonomy" id="27915"/>
    <lineage>
        <taxon>Eukaryota</taxon>
        <taxon>Metazoa</taxon>
        <taxon>Spiralia</taxon>
        <taxon>Lophotrochozoa</taxon>
        <taxon>Annelida</taxon>
        <taxon>Polychaeta</taxon>
        <taxon>Sedentaria</taxon>
        <taxon>Canalipalpata</taxon>
        <taxon>Sabellida</taxon>
        <taxon>Siboglinidae</taxon>
        <taxon>Ridgeia</taxon>
    </lineage>
</organism>
<sequence length="576" mass="65144">MELVALEDSLTTGCTWLEEVFHTGEVDDSGNLTDLEVVKLMKKLNTGLTTVKIQQKLKMTKVTKDKCLEIMDKFEPSKEGRKLGQLGIDGFTAYLLSDECDAFDKEDDCVCEDMTQPLSHYFIASSHNTYLLEDQLRGPSSVEGYIRALQRGCRCIDLDCWDGPNDQPIIYHGRTLTSKISFKSVIEAINEHAFVTSDYPVILSLESHCSLKQQQAMTHYMKTILKDKLHLVEAEENKTFLPSPETLRKKIIVKGKKLALGVKELEGYVTEEDESADMERSRRNAKRTGEPKKYKLSRDLSDIVSYCRSVRFKDFQSSQQRQRYYEMCSLSESSALKLANASPEEFVNHNKRFLSRIYPNSMRVDSSNYNPQDLWNCGCQLVALNYQTSGLMMDLNDGRFLQNGGCGYVLKPAVMRDEMAYFSANTRDLIPGVSPLILHIKVISGQRFPKPKGSGAKGDTIDPYVTVEIFGIPADCAEERTKTVQHNGYNPLFDESFEFQVNLPELALVRFAVLDDDYIGDEFISQYTIPFECLQTGYRHIRLKSNTGDVIPNCTLFVHIAVTNKRGGGVSANISY</sequence>
<dbReference type="Pfam" id="PF00387">
    <property type="entry name" value="PI-PLC-Y"/>
    <property type="match status" value="1"/>
</dbReference>
<gene>
    <name evidence="8" type="ORF">NP493_138g02010</name>
</gene>
<dbReference type="GO" id="GO:0032228">
    <property type="term" value="P:regulation of synaptic transmission, GABAergic"/>
    <property type="evidence" value="ECO:0007669"/>
    <property type="project" value="TreeGrafter"/>
</dbReference>
<dbReference type="PANTHER" id="PTHR10336:SF196">
    <property type="entry name" value="PHOSPHOINOSITIDE PHOSPHOLIPASE C"/>
    <property type="match status" value="1"/>
</dbReference>
<dbReference type="CDD" id="cd00275">
    <property type="entry name" value="C2_PLC_like"/>
    <property type="match status" value="1"/>
</dbReference>
<dbReference type="InterPro" id="IPR011992">
    <property type="entry name" value="EF-hand-dom_pair"/>
</dbReference>
<evidence type="ECO:0000256" key="1">
    <source>
        <dbReference type="ARBA" id="ARBA00004496"/>
    </source>
</evidence>
<keyword evidence="4" id="KW-0442">Lipid degradation</keyword>
<keyword evidence="9" id="KW-1185">Reference proteome</keyword>
<reference evidence="8" key="1">
    <citation type="journal article" date="2023" name="Mol. Biol. Evol.">
        <title>Third-Generation Sequencing Reveals the Adaptive Role of the Epigenome in Three Deep-Sea Polychaetes.</title>
        <authorList>
            <person name="Perez M."/>
            <person name="Aroh O."/>
            <person name="Sun Y."/>
            <person name="Lan Y."/>
            <person name="Juniper S.K."/>
            <person name="Young C.R."/>
            <person name="Angers B."/>
            <person name="Qian P.Y."/>
        </authorList>
    </citation>
    <scope>NUCLEOTIDE SEQUENCE</scope>
    <source>
        <strain evidence="8">R07B-5</strain>
    </source>
</reference>
<name>A0AAD9P505_RIDPI</name>
<dbReference type="SMART" id="SM00239">
    <property type="entry name" value="C2"/>
    <property type="match status" value="1"/>
</dbReference>
<evidence type="ECO:0000259" key="7">
    <source>
        <dbReference type="PROSITE" id="PS50008"/>
    </source>
</evidence>
<dbReference type="InterPro" id="IPR015359">
    <property type="entry name" value="PLC_EF-hand-like"/>
</dbReference>
<proteinExistence type="predicted"/>
<dbReference type="Pfam" id="PF00388">
    <property type="entry name" value="PI-PLC-X"/>
    <property type="match status" value="1"/>
</dbReference>
<dbReference type="Gene3D" id="1.10.238.10">
    <property type="entry name" value="EF-hand"/>
    <property type="match status" value="1"/>
</dbReference>
<feature type="domain" description="C2" evidence="6">
    <location>
        <begin position="416"/>
        <end position="545"/>
    </location>
</feature>
<dbReference type="GO" id="GO:0016042">
    <property type="term" value="P:lipid catabolic process"/>
    <property type="evidence" value="ECO:0007669"/>
    <property type="project" value="UniProtKB-KW"/>
</dbReference>
<dbReference type="SUPFAM" id="SSF47473">
    <property type="entry name" value="EF-hand"/>
    <property type="match status" value="1"/>
</dbReference>
<dbReference type="PANTHER" id="PTHR10336">
    <property type="entry name" value="PHOSPHOINOSITIDE-SPECIFIC PHOSPHOLIPASE C FAMILY PROTEIN"/>
    <property type="match status" value="1"/>
</dbReference>
<dbReference type="SUPFAM" id="SSF51695">
    <property type="entry name" value="PLC-like phosphodiesterases"/>
    <property type="match status" value="1"/>
</dbReference>
<dbReference type="Proteomes" id="UP001209878">
    <property type="component" value="Unassembled WGS sequence"/>
</dbReference>
<evidence type="ECO:0000256" key="2">
    <source>
        <dbReference type="ARBA" id="ARBA00022490"/>
    </source>
</evidence>
<dbReference type="InterPro" id="IPR000909">
    <property type="entry name" value="PLipase_C_PInositol-sp_X_dom"/>
</dbReference>
<protein>
    <recommendedName>
        <fullName evidence="4">Phosphoinositide phospholipase C</fullName>
        <ecNumber evidence="4">3.1.4.11</ecNumber>
    </recommendedName>
</protein>
<dbReference type="InterPro" id="IPR001192">
    <property type="entry name" value="PI-PLC_fam"/>
</dbReference>
<accession>A0AAD9P505</accession>
<feature type="region of interest" description="Disordered" evidence="5">
    <location>
        <begin position="271"/>
        <end position="292"/>
    </location>
</feature>
<comment type="subcellular location">
    <subcellularLocation>
        <location evidence="1">Cytoplasm</location>
    </subcellularLocation>
</comment>
<dbReference type="InterPro" id="IPR017946">
    <property type="entry name" value="PLC-like_Pdiesterase_TIM-brl"/>
</dbReference>
<dbReference type="GO" id="GO:0051209">
    <property type="term" value="P:release of sequestered calcium ion into cytosol"/>
    <property type="evidence" value="ECO:0007669"/>
    <property type="project" value="TreeGrafter"/>
</dbReference>
<comment type="caution">
    <text evidence="8">The sequence shown here is derived from an EMBL/GenBank/DDBJ whole genome shotgun (WGS) entry which is preliminary data.</text>
</comment>
<dbReference type="FunFam" id="1.10.238.10:FF:000005">
    <property type="entry name" value="Phosphoinositide phospholipase C"/>
    <property type="match status" value="1"/>
</dbReference>
<evidence type="ECO:0000313" key="8">
    <source>
        <dbReference type="EMBL" id="KAK2188257.1"/>
    </source>
</evidence>
<evidence type="ECO:0000256" key="3">
    <source>
        <dbReference type="ARBA" id="ARBA00023224"/>
    </source>
</evidence>
<keyword evidence="3" id="KW-0807">Transducer</keyword>
<keyword evidence="2" id="KW-0963">Cytoplasm</keyword>
<dbReference type="GO" id="GO:0004435">
    <property type="term" value="F:phosphatidylinositol-4,5-bisphosphate phospholipase C activity"/>
    <property type="evidence" value="ECO:0007669"/>
    <property type="project" value="UniProtKB-EC"/>
</dbReference>
<dbReference type="EC" id="3.1.4.11" evidence="4"/>
<dbReference type="Gene3D" id="3.20.20.190">
    <property type="entry name" value="Phosphatidylinositol (PI) phosphodiesterase"/>
    <property type="match status" value="1"/>
</dbReference>
<feature type="domain" description="PI-PLC Y-box" evidence="7">
    <location>
        <begin position="300"/>
        <end position="416"/>
    </location>
</feature>
<keyword evidence="4" id="KW-0443">Lipid metabolism</keyword>
<dbReference type="PROSITE" id="PS50004">
    <property type="entry name" value="C2"/>
    <property type="match status" value="1"/>
</dbReference>
<dbReference type="EMBL" id="JAODUO010000138">
    <property type="protein sequence ID" value="KAK2188257.1"/>
    <property type="molecule type" value="Genomic_DNA"/>
</dbReference>
<dbReference type="AlphaFoldDB" id="A0AAD9P505"/>
<evidence type="ECO:0000256" key="4">
    <source>
        <dbReference type="RuleBase" id="RU361133"/>
    </source>
</evidence>
<dbReference type="PROSITE" id="PS50008">
    <property type="entry name" value="PIPLC_Y_DOMAIN"/>
    <property type="match status" value="1"/>
</dbReference>